<dbReference type="PANTHER" id="PTHR43792">
    <property type="entry name" value="GNAT FAMILY, PUTATIVE (AFU_ORTHOLOGUE AFUA_3G00765)-RELATED-RELATED"/>
    <property type="match status" value="1"/>
</dbReference>
<protein>
    <submittedName>
        <fullName evidence="2">RimJ/RimL family protein N-acetyltransferase</fullName>
    </submittedName>
</protein>
<evidence type="ECO:0000313" key="3">
    <source>
        <dbReference type="Proteomes" id="UP000256405"/>
    </source>
</evidence>
<dbReference type="InterPro" id="IPR016181">
    <property type="entry name" value="Acyl_CoA_acyltransferase"/>
</dbReference>
<name>A0A3E0D2U6_9BACT</name>
<dbReference type="Gene3D" id="3.40.630.30">
    <property type="match status" value="1"/>
</dbReference>
<dbReference type="SUPFAM" id="SSF55729">
    <property type="entry name" value="Acyl-CoA N-acyltransferases (Nat)"/>
    <property type="match status" value="1"/>
</dbReference>
<organism evidence="2 3">
    <name type="scientific">Algoriphagus antarcticus</name>
    <dbReference type="NCBI Taxonomy" id="238540"/>
    <lineage>
        <taxon>Bacteria</taxon>
        <taxon>Pseudomonadati</taxon>
        <taxon>Bacteroidota</taxon>
        <taxon>Cytophagia</taxon>
        <taxon>Cytophagales</taxon>
        <taxon>Cyclobacteriaceae</taxon>
        <taxon>Algoriphagus</taxon>
    </lineage>
</organism>
<evidence type="ECO:0000313" key="2">
    <source>
        <dbReference type="EMBL" id="REG76904.1"/>
    </source>
</evidence>
<dbReference type="EMBL" id="QUNF01000051">
    <property type="protein sequence ID" value="REG76904.1"/>
    <property type="molecule type" value="Genomic_DNA"/>
</dbReference>
<dbReference type="GO" id="GO:0016747">
    <property type="term" value="F:acyltransferase activity, transferring groups other than amino-acyl groups"/>
    <property type="evidence" value="ECO:0007669"/>
    <property type="project" value="InterPro"/>
</dbReference>
<feature type="domain" description="N-acetyltransferase" evidence="1">
    <location>
        <begin position="31"/>
        <end position="172"/>
    </location>
</feature>
<dbReference type="OrthoDB" id="9811523at2"/>
<dbReference type="AlphaFoldDB" id="A0A3E0D2U6"/>
<dbReference type="Pfam" id="PF13302">
    <property type="entry name" value="Acetyltransf_3"/>
    <property type="match status" value="1"/>
</dbReference>
<evidence type="ECO:0000259" key="1">
    <source>
        <dbReference type="PROSITE" id="PS51186"/>
    </source>
</evidence>
<dbReference type="RefSeq" id="WP_086544124.1">
    <property type="nucleotide sequence ID" value="NZ_MSSW01000117.1"/>
</dbReference>
<comment type="caution">
    <text evidence="2">The sequence shown here is derived from an EMBL/GenBank/DDBJ whole genome shotgun (WGS) entry which is preliminary data.</text>
</comment>
<accession>A0A3E0D2U6</accession>
<gene>
    <name evidence="2" type="ORF">C8N25_1511</name>
</gene>
<dbReference type="PANTHER" id="PTHR43792:SF13">
    <property type="entry name" value="ACETYLTRANSFERASE"/>
    <property type="match status" value="1"/>
</dbReference>
<keyword evidence="3" id="KW-1185">Reference proteome</keyword>
<dbReference type="PROSITE" id="PS51186">
    <property type="entry name" value="GNAT"/>
    <property type="match status" value="1"/>
</dbReference>
<sequence>MIETKRLILRPLTYDQLVKYTKCDNSLEEELNLNETSRTISPELKEAFEQTILPNVADKTKNYLYSTLWTAISKTENKMIGDLCIVGEPNAEGEIEIGYGTYDEFQGKGFMTEIVGGIIDWTKTQSSVKSIIASTDKTNTASFKVLQKNNFIKIGDSETLFNWKLEINNKTI</sequence>
<keyword evidence="2" id="KW-0808">Transferase</keyword>
<dbReference type="InterPro" id="IPR000182">
    <property type="entry name" value="GNAT_dom"/>
</dbReference>
<proteinExistence type="predicted"/>
<dbReference type="InterPro" id="IPR051531">
    <property type="entry name" value="N-acetyltransferase"/>
</dbReference>
<reference evidence="2 3" key="1">
    <citation type="submission" date="2018-08" db="EMBL/GenBank/DDBJ databases">
        <title>Genomic Encyclopedia of Archaeal and Bacterial Type Strains, Phase II (KMG-II): from individual species to whole genera.</title>
        <authorList>
            <person name="Goeker M."/>
        </authorList>
    </citation>
    <scope>NUCLEOTIDE SEQUENCE [LARGE SCALE GENOMIC DNA]</scope>
    <source>
        <strain evidence="2 3">DSM 15986</strain>
    </source>
</reference>
<dbReference type="Proteomes" id="UP000256405">
    <property type="component" value="Unassembled WGS sequence"/>
</dbReference>